<dbReference type="Proteomes" id="UP001597214">
    <property type="component" value="Unassembled WGS sequence"/>
</dbReference>
<dbReference type="PROSITE" id="PS50885">
    <property type="entry name" value="HAMP"/>
    <property type="match status" value="1"/>
</dbReference>
<dbReference type="RefSeq" id="WP_377927669.1">
    <property type="nucleotide sequence ID" value="NZ_JBHUEM010000008.1"/>
</dbReference>
<evidence type="ECO:0000259" key="16">
    <source>
        <dbReference type="PROSITE" id="PS50109"/>
    </source>
</evidence>
<dbReference type="InterPro" id="IPR005467">
    <property type="entry name" value="His_kinase_dom"/>
</dbReference>
<sequence length="452" mass="52541">MKLQLSLQTKYLLIIVGAILTIPFLFTILSFVIFLPFLFVDKEEYGKVYSGSELEEMWHYEARKLDGTNRNEIKEALARIHGNYEDAGMFWVDDKGITQFKLHPIGYIPDKWTAQDSIAFMKKSYGGDPFTVVAFINGNESNGFMVFQMPRTYLDPPMIRFRDKYTFLYVSAFMGLLTIFLIISWLFFKGIRKRLIRLQEAMSVNTSLGIPKPIHLSKRDEVGKLEESFNNMIKELEESRKKEKQEEQLRHQLIANLSHDLRTPLTVLRGNLYSLKKEIPSKESYGLVDMMDERISYVSELIDNLLSYTLLTSGKYPYHSENINIVRLLRSHLASWYPLLEEEGFTVEIELPEQPVEWIIDEKWFKRIIDNVLQNVMRYARSGNYVNISLTKEDGQYVLVLEDHGPGMEVTQTNSSSTGIGLTIISMMTKEMNIVWNVETNENGTKMIFFQQ</sequence>
<evidence type="ECO:0000256" key="13">
    <source>
        <dbReference type="ARBA" id="ARBA00023136"/>
    </source>
</evidence>
<evidence type="ECO:0000256" key="1">
    <source>
        <dbReference type="ARBA" id="ARBA00000085"/>
    </source>
</evidence>
<dbReference type="InterPro" id="IPR003660">
    <property type="entry name" value="HAMP_dom"/>
</dbReference>
<name>A0ABW4LPR7_9BACI</name>
<evidence type="ECO:0000313" key="19">
    <source>
        <dbReference type="Proteomes" id="UP001597214"/>
    </source>
</evidence>
<keyword evidence="6" id="KW-0808">Transferase</keyword>
<dbReference type="EMBL" id="JBHUEM010000008">
    <property type="protein sequence ID" value="MFD1736512.1"/>
    <property type="molecule type" value="Genomic_DNA"/>
</dbReference>
<protein>
    <recommendedName>
        <fullName evidence="3">histidine kinase</fullName>
        <ecNumber evidence="3">2.7.13.3</ecNumber>
    </recommendedName>
</protein>
<dbReference type="GO" id="GO:0016301">
    <property type="term" value="F:kinase activity"/>
    <property type="evidence" value="ECO:0007669"/>
    <property type="project" value="UniProtKB-KW"/>
</dbReference>
<dbReference type="SUPFAM" id="SSF47384">
    <property type="entry name" value="Homodimeric domain of signal transducing histidine kinase"/>
    <property type="match status" value="1"/>
</dbReference>
<dbReference type="Gene3D" id="1.10.287.130">
    <property type="match status" value="1"/>
</dbReference>
<accession>A0ABW4LPR7</accession>
<keyword evidence="8" id="KW-0547">Nucleotide-binding</keyword>
<dbReference type="CDD" id="cd06225">
    <property type="entry name" value="HAMP"/>
    <property type="match status" value="1"/>
</dbReference>
<keyword evidence="12" id="KW-0902">Two-component regulatory system</keyword>
<evidence type="ECO:0000256" key="7">
    <source>
        <dbReference type="ARBA" id="ARBA00022692"/>
    </source>
</evidence>
<dbReference type="Pfam" id="PF02518">
    <property type="entry name" value="HATPase_c"/>
    <property type="match status" value="1"/>
</dbReference>
<evidence type="ECO:0000259" key="17">
    <source>
        <dbReference type="PROSITE" id="PS50885"/>
    </source>
</evidence>
<keyword evidence="7 15" id="KW-0812">Transmembrane</keyword>
<dbReference type="SMART" id="SM00387">
    <property type="entry name" value="HATPase_c"/>
    <property type="match status" value="1"/>
</dbReference>
<evidence type="ECO:0000256" key="11">
    <source>
        <dbReference type="ARBA" id="ARBA00022989"/>
    </source>
</evidence>
<dbReference type="CDD" id="cd00082">
    <property type="entry name" value="HisKA"/>
    <property type="match status" value="1"/>
</dbReference>
<dbReference type="InterPro" id="IPR003594">
    <property type="entry name" value="HATPase_dom"/>
</dbReference>
<feature type="transmembrane region" description="Helical" evidence="15">
    <location>
        <begin position="167"/>
        <end position="188"/>
    </location>
</feature>
<evidence type="ECO:0000256" key="14">
    <source>
        <dbReference type="SAM" id="Coils"/>
    </source>
</evidence>
<evidence type="ECO:0000256" key="12">
    <source>
        <dbReference type="ARBA" id="ARBA00023012"/>
    </source>
</evidence>
<dbReference type="Pfam" id="PF00512">
    <property type="entry name" value="HisKA"/>
    <property type="match status" value="1"/>
</dbReference>
<keyword evidence="13 15" id="KW-0472">Membrane</keyword>
<proteinExistence type="predicted"/>
<keyword evidence="10" id="KW-0067">ATP-binding</keyword>
<dbReference type="PANTHER" id="PTHR45528">
    <property type="entry name" value="SENSOR HISTIDINE KINASE CPXA"/>
    <property type="match status" value="1"/>
</dbReference>
<gene>
    <name evidence="18" type="ORF">ACFSCX_08030</name>
</gene>
<feature type="domain" description="Histidine kinase" evidence="16">
    <location>
        <begin position="256"/>
        <end position="452"/>
    </location>
</feature>
<dbReference type="SUPFAM" id="SSF55874">
    <property type="entry name" value="ATPase domain of HSP90 chaperone/DNA topoisomerase II/histidine kinase"/>
    <property type="match status" value="1"/>
</dbReference>
<evidence type="ECO:0000313" key="18">
    <source>
        <dbReference type="EMBL" id="MFD1736512.1"/>
    </source>
</evidence>
<reference evidence="19" key="1">
    <citation type="journal article" date="2019" name="Int. J. Syst. Evol. Microbiol.">
        <title>The Global Catalogue of Microorganisms (GCM) 10K type strain sequencing project: providing services to taxonomists for standard genome sequencing and annotation.</title>
        <authorList>
            <consortium name="The Broad Institute Genomics Platform"/>
            <consortium name="The Broad Institute Genome Sequencing Center for Infectious Disease"/>
            <person name="Wu L."/>
            <person name="Ma J."/>
        </authorList>
    </citation>
    <scope>NUCLEOTIDE SEQUENCE [LARGE SCALE GENOMIC DNA]</scope>
    <source>
        <strain evidence="19">CCUG 49339</strain>
    </source>
</reference>
<dbReference type="PANTHER" id="PTHR45528:SF9">
    <property type="entry name" value="SENSOR HISTIDINE KINASE YBDK"/>
    <property type="match status" value="1"/>
</dbReference>
<keyword evidence="9 18" id="KW-0418">Kinase</keyword>
<evidence type="ECO:0000256" key="9">
    <source>
        <dbReference type="ARBA" id="ARBA00022777"/>
    </source>
</evidence>
<dbReference type="Gene3D" id="6.10.340.10">
    <property type="match status" value="1"/>
</dbReference>
<dbReference type="InterPro" id="IPR036097">
    <property type="entry name" value="HisK_dim/P_sf"/>
</dbReference>
<dbReference type="InterPro" id="IPR036890">
    <property type="entry name" value="HATPase_C_sf"/>
</dbReference>
<evidence type="ECO:0000256" key="8">
    <source>
        <dbReference type="ARBA" id="ARBA00022741"/>
    </source>
</evidence>
<keyword evidence="5" id="KW-0597">Phosphoprotein</keyword>
<feature type="domain" description="HAMP" evidence="17">
    <location>
        <begin position="189"/>
        <end position="241"/>
    </location>
</feature>
<dbReference type="PROSITE" id="PS50109">
    <property type="entry name" value="HIS_KIN"/>
    <property type="match status" value="1"/>
</dbReference>
<feature type="coiled-coil region" evidence="14">
    <location>
        <begin position="222"/>
        <end position="256"/>
    </location>
</feature>
<keyword evidence="19" id="KW-1185">Reference proteome</keyword>
<evidence type="ECO:0000256" key="5">
    <source>
        <dbReference type="ARBA" id="ARBA00022553"/>
    </source>
</evidence>
<comment type="subcellular location">
    <subcellularLocation>
        <location evidence="2">Cell membrane</location>
        <topology evidence="2">Multi-pass membrane protein</topology>
    </subcellularLocation>
</comment>
<evidence type="ECO:0000256" key="10">
    <source>
        <dbReference type="ARBA" id="ARBA00022840"/>
    </source>
</evidence>
<organism evidence="18 19">
    <name type="scientific">Bacillus salitolerans</name>
    <dbReference type="NCBI Taxonomy" id="1437434"/>
    <lineage>
        <taxon>Bacteria</taxon>
        <taxon>Bacillati</taxon>
        <taxon>Bacillota</taxon>
        <taxon>Bacilli</taxon>
        <taxon>Bacillales</taxon>
        <taxon>Bacillaceae</taxon>
        <taxon>Bacillus</taxon>
    </lineage>
</organism>
<evidence type="ECO:0000256" key="15">
    <source>
        <dbReference type="SAM" id="Phobius"/>
    </source>
</evidence>
<dbReference type="SMART" id="SM00388">
    <property type="entry name" value="HisKA"/>
    <property type="match status" value="1"/>
</dbReference>
<comment type="caution">
    <text evidence="18">The sequence shown here is derived from an EMBL/GenBank/DDBJ whole genome shotgun (WGS) entry which is preliminary data.</text>
</comment>
<dbReference type="InterPro" id="IPR003661">
    <property type="entry name" value="HisK_dim/P_dom"/>
</dbReference>
<keyword evidence="14" id="KW-0175">Coiled coil</keyword>
<evidence type="ECO:0000256" key="4">
    <source>
        <dbReference type="ARBA" id="ARBA00022475"/>
    </source>
</evidence>
<evidence type="ECO:0000256" key="3">
    <source>
        <dbReference type="ARBA" id="ARBA00012438"/>
    </source>
</evidence>
<dbReference type="Gene3D" id="3.30.565.10">
    <property type="entry name" value="Histidine kinase-like ATPase, C-terminal domain"/>
    <property type="match status" value="1"/>
</dbReference>
<dbReference type="SMART" id="SM00304">
    <property type="entry name" value="HAMP"/>
    <property type="match status" value="1"/>
</dbReference>
<evidence type="ECO:0000256" key="2">
    <source>
        <dbReference type="ARBA" id="ARBA00004651"/>
    </source>
</evidence>
<feature type="transmembrane region" description="Helical" evidence="15">
    <location>
        <begin position="12"/>
        <end position="39"/>
    </location>
</feature>
<dbReference type="InterPro" id="IPR050398">
    <property type="entry name" value="HssS/ArlS-like"/>
</dbReference>
<evidence type="ECO:0000256" key="6">
    <source>
        <dbReference type="ARBA" id="ARBA00022679"/>
    </source>
</evidence>
<keyword evidence="11 15" id="KW-1133">Transmembrane helix</keyword>
<dbReference type="EC" id="2.7.13.3" evidence="3"/>
<keyword evidence="4" id="KW-1003">Cell membrane</keyword>
<comment type="catalytic activity">
    <reaction evidence="1">
        <text>ATP + protein L-histidine = ADP + protein N-phospho-L-histidine.</text>
        <dbReference type="EC" id="2.7.13.3"/>
    </reaction>
</comment>